<name>A0A1Y5RBN8_9RHOB</name>
<dbReference type="InterPro" id="IPR010626">
    <property type="entry name" value="DUF1217"/>
</dbReference>
<keyword evidence="2" id="KW-1185">Reference proteome</keyword>
<proteinExistence type="predicted"/>
<sequence length="264" mass="29296">MSFQPVIPMSGLAGWSFLERTRDKQQEAFNNSGEVARNADYFREKINSVTSAQDLMDDRRLLSVALGAFGLDDDIDSKYFVQKVLEDGTLDATDLSNKLSDKRYYEFAKAFGFGDFATPNTVLSTFADEIITSYQNRQFEIAIGEVDENMRLASNLDRDLSAIAAKSTSENGKWYSVLGNTAVREVFETALNLPSSIGSIDLDQQVKEFRQRAESMFGDDGISQFTDPEKRTALVQRFLLMTEVNSTANSYSPAQAALTLLSGG</sequence>
<evidence type="ECO:0000313" key="2">
    <source>
        <dbReference type="Proteomes" id="UP000193862"/>
    </source>
</evidence>
<reference evidence="1 2" key="1">
    <citation type="submission" date="2017-03" db="EMBL/GenBank/DDBJ databases">
        <authorList>
            <person name="Afonso C.L."/>
            <person name="Miller P.J."/>
            <person name="Scott M.A."/>
            <person name="Spackman E."/>
            <person name="Goraichik I."/>
            <person name="Dimitrov K.M."/>
            <person name="Suarez D.L."/>
            <person name="Swayne D.E."/>
        </authorList>
    </citation>
    <scope>NUCLEOTIDE SEQUENCE [LARGE SCALE GENOMIC DNA]</scope>
    <source>
        <strain evidence="1 2">CECT 8620</strain>
    </source>
</reference>
<evidence type="ECO:0000313" key="1">
    <source>
        <dbReference type="EMBL" id="SLN13707.1"/>
    </source>
</evidence>
<dbReference type="Pfam" id="PF06748">
    <property type="entry name" value="DUF1217"/>
    <property type="match status" value="1"/>
</dbReference>
<dbReference type="Proteomes" id="UP000193862">
    <property type="component" value="Unassembled WGS sequence"/>
</dbReference>
<dbReference type="AlphaFoldDB" id="A0A1Y5RBN8"/>
<dbReference type="InterPro" id="IPR023157">
    <property type="entry name" value="AGR-C-984p-like_sf"/>
</dbReference>
<dbReference type="OrthoDB" id="7824597at2"/>
<gene>
    <name evidence="1" type="ORF">AQS8620_00188</name>
</gene>
<dbReference type="SUPFAM" id="SSF158837">
    <property type="entry name" value="AGR C 984p-like"/>
    <property type="match status" value="1"/>
</dbReference>
<dbReference type="RefSeq" id="WP_085834940.1">
    <property type="nucleotide sequence ID" value="NZ_FWFS01000001.1"/>
</dbReference>
<protein>
    <recommendedName>
        <fullName evidence="3">Flagellar protein</fullName>
    </recommendedName>
</protein>
<evidence type="ECO:0008006" key="3">
    <source>
        <dbReference type="Google" id="ProtNLM"/>
    </source>
</evidence>
<dbReference type="EMBL" id="FWFS01000001">
    <property type="protein sequence ID" value="SLN13707.1"/>
    <property type="molecule type" value="Genomic_DNA"/>
</dbReference>
<accession>A0A1Y5RBN8</accession>
<dbReference type="Gene3D" id="1.10.3700.10">
    <property type="entry name" value="AGR C 984p-like"/>
    <property type="match status" value="1"/>
</dbReference>
<organism evidence="1 2">
    <name type="scientific">Aquimixticola soesokkakensis</name>
    <dbReference type="NCBI Taxonomy" id="1519096"/>
    <lineage>
        <taxon>Bacteria</taxon>
        <taxon>Pseudomonadati</taxon>
        <taxon>Pseudomonadota</taxon>
        <taxon>Alphaproteobacteria</taxon>
        <taxon>Rhodobacterales</taxon>
        <taxon>Paracoccaceae</taxon>
        <taxon>Aquimixticola</taxon>
    </lineage>
</organism>